<evidence type="ECO:0000313" key="5">
    <source>
        <dbReference type="Proteomes" id="UP000559027"/>
    </source>
</evidence>
<dbReference type="InterPro" id="IPR036291">
    <property type="entry name" value="NAD(P)-bd_dom_sf"/>
</dbReference>
<sequence>MPQETILITGAAGFLGSLLAKTLIKGGGGTIRLILTDVIEPTIGPDAQVRTLKADLTKEDHIHQLFESEFGIPDAIYCMHGIMSRGAEDNFDLGFKINVDSVVGLLQAARRFGDKANKLITFVFTSSLAVYGGPLPEVITPSTIAVPQSAYGMEKLSCELYINEFTRRGFIDGRICRLPTIVVRSGAPAAATSSFLSAIIREPLNGQRAICPIGNSLDSPELDLPVWLASPLTTVQNLVLARGIPADRFTPHSRMVCLPGFTVTIKDMLRSLEKVAGKKGLELVEFKNDETNRRIVSSWPARFDCEYAKSLGFKGDEEGMDQVIQDYIRVTKE</sequence>
<keyword evidence="2" id="KW-0119">Carbohydrate metabolism</keyword>
<dbReference type="SUPFAM" id="SSF51735">
    <property type="entry name" value="NAD(P)-binding Rossmann-fold domains"/>
    <property type="match status" value="1"/>
</dbReference>
<dbReference type="InterPro" id="IPR001509">
    <property type="entry name" value="Epimerase_deHydtase"/>
</dbReference>
<evidence type="ECO:0000256" key="2">
    <source>
        <dbReference type="ARBA" id="ARBA00023277"/>
    </source>
</evidence>
<evidence type="ECO:0000313" key="4">
    <source>
        <dbReference type="EMBL" id="KAF5347742.1"/>
    </source>
</evidence>
<dbReference type="EMBL" id="JAACJO010000023">
    <property type="protein sequence ID" value="KAF5347742.1"/>
    <property type="molecule type" value="Genomic_DNA"/>
</dbReference>
<keyword evidence="1" id="KW-0521">NADP</keyword>
<keyword evidence="5" id="KW-1185">Reference proteome</keyword>
<feature type="domain" description="NAD-dependent epimerase/dehydratase" evidence="3">
    <location>
        <begin position="6"/>
        <end position="211"/>
    </location>
</feature>
<comment type="caution">
    <text evidence="4">The sequence shown here is derived from an EMBL/GenBank/DDBJ whole genome shotgun (WGS) entry which is preliminary data.</text>
</comment>
<accession>A0A8H5FT27</accession>
<evidence type="ECO:0000259" key="3">
    <source>
        <dbReference type="Pfam" id="PF01370"/>
    </source>
</evidence>
<dbReference type="Gene3D" id="3.40.50.720">
    <property type="entry name" value="NAD(P)-binding Rossmann-like Domain"/>
    <property type="match status" value="1"/>
</dbReference>
<organism evidence="4 5">
    <name type="scientific">Leucocoprinus leucothites</name>
    <dbReference type="NCBI Taxonomy" id="201217"/>
    <lineage>
        <taxon>Eukaryota</taxon>
        <taxon>Fungi</taxon>
        <taxon>Dikarya</taxon>
        <taxon>Basidiomycota</taxon>
        <taxon>Agaricomycotina</taxon>
        <taxon>Agaricomycetes</taxon>
        <taxon>Agaricomycetidae</taxon>
        <taxon>Agaricales</taxon>
        <taxon>Agaricineae</taxon>
        <taxon>Agaricaceae</taxon>
        <taxon>Leucocoprinus</taxon>
    </lineage>
</organism>
<dbReference type="PANTHER" id="PTHR43103">
    <property type="entry name" value="NUCLEOSIDE-DIPHOSPHATE-SUGAR EPIMERASE"/>
    <property type="match status" value="1"/>
</dbReference>
<dbReference type="OrthoDB" id="16464at2759"/>
<dbReference type="CDD" id="cd05238">
    <property type="entry name" value="Gne_like_SDR_e"/>
    <property type="match status" value="1"/>
</dbReference>
<dbReference type="AlphaFoldDB" id="A0A8H5FT27"/>
<dbReference type="Gene3D" id="3.90.25.10">
    <property type="entry name" value="UDP-galactose 4-epimerase, domain 1"/>
    <property type="match status" value="1"/>
</dbReference>
<dbReference type="PANTHER" id="PTHR43103:SF3">
    <property type="entry name" value="ADP-L-GLYCERO-D-MANNO-HEPTOSE-6-EPIMERASE"/>
    <property type="match status" value="1"/>
</dbReference>
<proteinExistence type="predicted"/>
<evidence type="ECO:0000256" key="1">
    <source>
        <dbReference type="ARBA" id="ARBA00022857"/>
    </source>
</evidence>
<reference evidence="4 5" key="1">
    <citation type="journal article" date="2020" name="ISME J.">
        <title>Uncovering the hidden diversity of litter-decomposition mechanisms in mushroom-forming fungi.</title>
        <authorList>
            <person name="Floudas D."/>
            <person name="Bentzer J."/>
            <person name="Ahren D."/>
            <person name="Johansson T."/>
            <person name="Persson P."/>
            <person name="Tunlid A."/>
        </authorList>
    </citation>
    <scope>NUCLEOTIDE SEQUENCE [LARGE SCALE GENOMIC DNA]</scope>
    <source>
        <strain evidence="4 5">CBS 146.42</strain>
    </source>
</reference>
<gene>
    <name evidence="4" type="ORF">D9756_010265</name>
</gene>
<name>A0A8H5FT27_9AGAR</name>
<protein>
    <recommendedName>
        <fullName evidence="3">NAD-dependent epimerase/dehydratase domain-containing protein</fullName>
    </recommendedName>
</protein>
<dbReference type="Pfam" id="PF01370">
    <property type="entry name" value="Epimerase"/>
    <property type="match status" value="1"/>
</dbReference>
<dbReference type="Proteomes" id="UP000559027">
    <property type="component" value="Unassembled WGS sequence"/>
</dbReference>